<dbReference type="OrthoDB" id="9985088at2759"/>
<gene>
    <name evidence="10" type="ORF">PACLA_8A015726</name>
</gene>
<evidence type="ECO:0000256" key="2">
    <source>
        <dbReference type="ARBA" id="ARBA00009239"/>
    </source>
</evidence>
<reference evidence="10" key="1">
    <citation type="submission" date="2020-04" db="EMBL/GenBank/DDBJ databases">
        <authorList>
            <person name="Alioto T."/>
            <person name="Alioto T."/>
            <person name="Gomez Garrido J."/>
        </authorList>
    </citation>
    <scope>NUCLEOTIDE SEQUENCE</scope>
    <source>
        <strain evidence="10">A484AB</strain>
    </source>
</reference>
<dbReference type="PANTHER" id="PTHR12369:SF13">
    <property type="entry name" value="HEXOSYLTRANSFERASE"/>
    <property type="match status" value="1"/>
</dbReference>
<dbReference type="PANTHER" id="PTHR12369">
    <property type="entry name" value="CHONDROITIN SYNTHASE"/>
    <property type="match status" value="1"/>
</dbReference>
<protein>
    <recommendedName>
        <fullName evidence="9">Hexosyltransferase</fullName>
        <ecNumber evidence="9">2.4.1.-</ecNumber>
    </recommendedName>
</protein>
<evidence type="ECO:0000256" key="9">
    <source>
        <dbReference type="RuleBase" id="RU364016"/>
    </source>
</evidence>
<organism evidence="10 11">
    <name type="scientific">Paramuricea clavata</name>
    <name type="common">Red gorgonian</name>
    <name type="synonym">Violescent sea-whip</name>
    <dbReference type="NCBI Taxonomy" id="317549"/>
    <lineage>
        <taxon>Eukaryota</taxon>
        <taxon>Metazoa</taxon>
        <taxon>Cnidaria</taxon>
        <taxon>Anthozoa</taxon>
        <taxon>Octocorallia</taxon>
        <taxon>Malacalcyonacea</taxon>
        <taxon>Plexauridae</taxon>
        <taxon>Paramuricea</taxon>
    </lineage>
</organism>
<dbReference type="InterPro" id="IPR051227">
    <property type="entry name" value="CS_glycosyltransferase"/>
</dbReference>
<dbReference type="GO" id="GO:0032580">
    <property type="term" value="C:Golgi cisterna membrane"/>
    <property type="evidence" value="ECO:0007669"/>
    <property type="project" value="UniProtKB-SubCell"/>
</dbReference>
<keyword evidence="3 9" id="KW-0808">Transferase</keyword>
<feature type="non-terminal residue" evidence="10">
    <location>
        <position position="1"/>
    </location>
</feature>
<evidence type="ECO:0000256" key="6">
    <source>
        <dbReference type="ARBA" id="ARBA00022989"/>
    </source>
</evidence>
<keyword evidence="6" id="KW-1133">Transmembrane helix</keyword>
<sequence length="136" mass="16316">VFFPIPFAYFNPEVVYRNKPKPEKIEVSKDTGIWDTQAYDLICFRNQDYKDLRVHRDSFLQEGLLDQKDVLKIFQASTLRIFRATEPELRRIFEKKSCREITDRVENEKCMDFLRKRMGTRSQLSAILLEKEPQIH</sequence>
<accession>A0A7D9IJZ9</accession>
<comment type="similarity">
    <text evidence="2 9">Belongs to the chondroitin N-acetylgalactosaminyltransferase family.</text>
</comment>
<evidence type="ECO:0000256" key="5">
    <source>
        <dbReference type="ARBA" id="ARBA00022968"/>
    </source>
</evidence>
<evidence type="ECO:0000256" key="1">
    <source>
        <dbReference type="ARBA" id="ARBA00004447"/>
    </source>
</evidence>
<dbReference type="InterPro" id="IPR008428">
    <property type="entry name" value="Chond_GalNAc"/>
</dbReference>
<keyword evidence="5 9" id="KW-0735">Signal-anchor</keyword>
<evidence type="ECO:0000256" key="4">
    <source>
        <dbReference type="ARBA" id="ARBA00022692"/>
    </source>
</evidence>
<dbReference type="AlphaFoldDB" id="A0A7D9IJZ9"/>
<proteinExistence type="inferred from homology"/>
<dbReference type="GO" id="GO:0047238">
    <property type="term" value="F:glucuronosyl-N-acetylgalactosaminyl-proteoglycan 4-beta-N-acetylgalactosaminyltransferase activity"/>
    <property type="evidence" value="ECO:0007669"/>
    <property type="project" value="TreeGrafter"/>
</dbReference>
<comment type="subcellular location">
    <subcellularLocation>
        <location evidence="1 9">Golgi apparatus</location>
        <location evidence="1 9">Golgi stack membrane</location>
        <topology evidence="1 9">Single-pass type II membrane protein</topology>
    </subcellularLocation>
</comment>
<name>A0A7D9IJZ9_PARCT</name>
<evidence type="ECO:0000313" key="10">
    <source>
        <dbReference type="EMBL" id="CAB4007892.1"/>
    </source>
</evidence>
<evidence type="ECO:0000313" key="11">
    <source>
        <dbReference type="Proteomes" id="UP001152795"/>
    </source>
</evidence>
<keyword evidence="11" id="KW-1185">Reference proteome</keyword>
<comment type="caution">
    <text evidence="10">The sequence shown here is derived from an EMBL/GenBank/DDBJ whole genome shotgun (WGS) entry which is preliminary data.</text>
</comment>
<keyword evidence="4" id="KW-0812">Transmembrane</keyword>
<dbReference type="Proteomes" id="UP001152795">
    <property type="component" value="Unassembled WGS sequence"/>
</dbReference>
<dbReference type="EMBL" id="CACRXK020005949">
    <property type="protein sequence ID" value="CAB4007892.1"/>
    <property type="molecule type" value="Genomic_DNA"/>
</dbReference>
<dbReference type="EC" id="2.4.1.-" evidence="9"/>
<evidence type="ECO:0000256" key="8">
    <source>
        <dbReference type="ARBA" id="ARBA00023136"/>
    </source>
</evidence>
<evidence type="ECO:0000256" key="3">
    <source>
        <dbReference type="ARBA" id="ARBA00022679"/>
    </source>
</evidence>
<dbReference type="Pfam" id="PF05679">
    <property type="entry name" value="CHGN"/>
    <property type="match status" value="1"/>
</dbReference>
<evidence type="ECO:0000256" key="7">
    <source>
        <dbReference type="ARBA" id="ARBA00023034"/>
    </source>
</evidence>
<keyword evidence="8" id="KW-0472">Membrane</keyword>
<keyword evidence="7 9" id="KW-0333">Golgi apparatus</keyword>